<accession>A0AA36HF48</accession>
<evidence type="ECO:0000313" key="1">
    <source>
        <dbReference type="EMBL" id="CAJ0608798.1"/>
    </source>
</evidence>
<keyword evidence="2" id="KW-1185">Reference proteome</keyword>
<dbReference type="AlphaFoldDB" id="A0AA36HF48"/>
<organism evidence="1 2">
    <name type="scientific">Cylicocyclus nassatus</name>
    <name type="common">Nematode worm</name>
    <dbReference type="NCBI Taxonomy" id="53992"/>
    <lineage>
        <taxon>Eukaryota</taxon>
        <taxon>Metazoa</taxon>
        <taxon>Ecdysozoa</taxon>
        <taxon>Nematoda</taxon>
        <taxon>Chromadorea</taxon>
        <taxon>Rhabditida</taxon>
        <taxon>Rhabditina</taxon>
        <taxon>Rhabditomorpha</taxon>
        <taxon>Strongyloidea</taxon>
        <taxon>Strongylidae</taxon>
        <taxon>Cylicocyclus</taxon>
    </lineage>
</organism>
<dbReference type="EMBL" id="CATQJL010000326">
    <property type="protein sequence ID" value="CAJ0608798.1"/>
    <property type="molecule type" value="Genomic_DNA"/>
</dbReference>
<comment type="caution">
    <text evidence="1">The sequence shown here is derived from an EMBL/GenBank/DDBJ whole genome shotgun (WGS) entry which is preliminary data.</text>
</comment>
<name>A0AA36HF48_CYLNA</name>
<dbReference type="Proteomes" id="UP001176961">
    <property type="component" value="Unassembled WGS sequence"/>
</dbReference>
<proteinExistence type="predicted"/>
<reference evidence="1" key="1">
    <citation type="submission" date="2023-07" db="EMBL/GenBank/DDBJ databases">
        <authorList>
            <consortium name="CYATHOMIX"/>
        </authorList>
    </citation>
    <scope>NUCLEOTIDE SEQUENCE</scope>
    <source>
        <strain evidence="1">N/A</strain>
    </source>
</reference>
<gene>
    <name evidence="1" type="ORF">CYNAS_LOCUS20781</name>
</gene>
<protein>
    <submittedName>
        <fullName evidence="1">Uncharacterized protein</fullName>
    </submittedName>
</protein>
<sequence>MCSYPELDQFPRLWSALQCGFPVSQRSILLRSTHRSYPFRSDSSQPATRFRRLCHSANRAKLLAFTSSTCNRR</sequence>
<evidence type="ECO:0000313" key="2">
    <source>
        <dbReference type="Proteomes" id="UP001176961"/>
    </source>
</evidence>